<feature type="compositionally biased region" description="Basic and acidic residues" evidence="1">
    <location>
        <begin position="127"/>
        <end position="139"/>
    </location>
</feature>
<dbReference type="PANTHER" id="PTHR11477">
    <property type="entry name" value="TRANSCRIPTION FACTOR S-II ZINC FINGER DOMAIN-CONTAINING PROTEIN"/>
    <property type="match status" value="1"/>
</dbReference>
<dbReference type="SUPFAM" id="SSF57903">
    <property type="entry name" value="FYVE/PHD zinc finger"/>
    <property type="match status" value="1"/>
</dbReference>
<name>A0ABM0Q0Z8_GALVR</name>
<dbReference type="Gene3D" id="1.10.472.30">
    <property type="entry name" value="Transcription elongation factor S-II, central domain"/>
    <property type="match status" value="1"/>
</dbReference>
<feature type="compositionally biased region" description="Polar residues" evidence="1">
    <location>
        <begin position="78"/>
        <end position="99"/>
    </location>
</feature>
<feature type="domain" description="TFIIS central" evidence="2">
    <location>
        <begin position="463"/>
        <end position="549"/>
    </location>
</feature>
<dbReference type="InterPro" id="IPR011011">
    <property type="entry name" value="Znf_FYVE_PHD"/>
</dbReference>
<organism evidence="3 4">
    <name type="scientific">Galeopterus variegatus</name>
    <name type="common">Malayan flying lemur</name>
    <name type="synonym">Cynocephalus variegatus</name>
    <dbReference type="NCBI Taxonomy" id="482537"/>
    <lineage>
        <taxon>Eukaryota</taxon>
        <taxon>Metazoa</taxon>
        <taxon>Chordata</taxon>
        <taxon>Craniata</taxon>
        <taxon>Vertebrata</taxon>
        <taxon>Euteleostomi</taxon>
        <taxon>Mammalia</taxon>
        <taxon>Eutheria</taxon>
        <taxon>Euarchontoglires</taxon>
        <taxon>Dermoptera</taxon>
        <taxon>Cynocephalidae</taxon>
        <taxon>Galeopterus</taxon>
    </lineage>
</organism>
<evidence type="ECO:0000313" key="3">
    <source>
        <dbReference type="Proteomes" id="UP000694923"/>
    </source>
</evidence>
<dbReference type="InterPro" id="IPR036575">
    <property type="entry name" value="TFIIS_cen_dom_sf"/>
</dbReference>
<dbReference type="InterPro" id="IPR003618">
    <property type="entry name" value="TFIIS_cen_dom"/>
</dbReference>
<dbReference type="RefSeq" id="XP_008562039.1">
    <property type="nucleotide sequence ID" value="XM_008563817.1"/>
</dbReference>
<evidence type="ECO:0000313" key="4">
    <source>
        <dbReference type="RefSeq" id="XP_008562039.1"/>
    </source>
</evidence>
<dbReference type="Gene3D" id="3.30.40.10">
    <property type="entry name" value="Zinc/RING finger domain, C3HC4 (zinc finger)"/>
    <property type="match status" value="1"/>
</dbReference>
<feature type="region of interest" description="Disordered" evidence="1">
    <location>
        <begin position="391"/>
        <end position="410"/>
    </location>
</feature>
<dbReference type="SUPFAM" id="SSF46942">
    <property type="entry name" value="Elongation factor TFIIS domain 2"/>
    <property type="match status" value="1"/>
</dbReference>
<feature type="non-terminal residue" evidence="4">
    <location>
        <position position="1"/>
    </location>
</feature>
<sequence>TVAKREGAGDMEAGSLGQQTLRQNSLALGRSGRQPQCTELVEESLTAAQHQGRQNVPVSLADSSEPTSCPVPDVETSLEGSVGSTSEMKSGPHSGSLSVQERPASSGKATGGEDKEDTSDNGSDILTLKESRDSGKPKPECELFMSGCDRCEERFRGDCGGASQARGRLLGRNREDYICPKCTVLQVQDETNAETTDHQETKFTPGDADDTDFTSIGTVEQKSSEDRKIKRKIEKGVNPGGKKKLKLCQPVVEAPGTSRCTLPGSSSVVQSSLAYCSKDIIFTHAAATMKCPSSGKEQKPKPKEKIVAKFVLFSCVTRTPALSLAARKADGRAEETAAVASASKRRARPVCLVDKRPSPRHLAPKKSPPFANVAAAKPAIKKAPSSFKGTISQKPWLSATPSGGASTVGHRAASKQFPGSAALAGAIGKPVATSLPVASPVPGHLGTWSPAQSQPSSQIRHNIRLSLKEILWKRVSDSDDLIITEKEVGNITLHLEKEMFNLFQVTDVCYMRKYRSLLFNLKDPKNQVCVVSTYCSIPHAEGNLASVFY</sequence>
<gene>
    <name evidence="4" type="primary">LOC103582138</name>
</gene>
<feature type="compositionally biased region" description="Polar residues" evidence="1">
    <location>
        <begin position="16"/>
        <end position="26"/>
    </location>
</feature>
<reference evidence="4" key="1">
    <citation type="submission" date="2025-08" db="UniProtKB">
        <authorList>
            <consortium name="RefSeq"/>
        </authorList>
    </citation>
    <scope>IDENTIFICATION</scope>
</reference>
<keyword evidence="3" id="KW-1185">Reference proteome</keyword>
<dbReference type="SMART" id="SM00510">
    <property type="entry name" value="TFS2M"/>
    <property type="match status" value="1"/>
</dbReference>
<dbReference type="GeneID" id="103582138"/>
<evidence type="ECO:0000259" key="2">
    <source>
        <dbReference type="PROSITE" id="PS51321"/>
    </source>
</evidence>
<dbReference type="Pfam" id="PF07500">
    <property type="entry name" value="TFIIS_M"/>
    <property type="match status" value="1"/>
</dbReference>
<accession>A0ABM0Q0Z8</accession>
<feature type="compositionally biased region" description="Polar residues" evidence="1">
    <location>
        <begin position="391"/>
        <end position="405"/>
    </location>
</feature>
<protein>
    <submittedName>
        <fullName evidence="4">Death-inducer obliterator 1-like</fullName>
    </submittedName>
</protein>
<dbReference type="PANTHER" id="PTHR11477:SF13">
    <property type="entry name" value="DEATH-INDUCER OBLITERATOR 1"/>
    <property type="match status" value="1"/>
</dbReference>
<feature type="compositionally biased region" description="Polar residues" evidence="1">
    <location>
        <begin position="46"/>
        <end position="67"/>
    </location>
</feature>
<dbReference type="InterPro" id="IPR013083">
    <property type="entry name" value="Znf_RING/FYVE/PHD"/>
</dbReference>
<dbReference type="PROSITE" id="PS51321">
    <property type="entry name" value="TFIIS_CENTRAL"/>
    <property type="match status" value="1"/>
</dbReference>
<evidence type="ECO:0000256" key="1">
    <source>
        <dbReference type="SAM" id="MobiDB-lite"/>
    </source>
</evidence>
<feature type="region of interest" description="Disordered" evidence="1">
    <location>
        <begin position="1"/>
        <end position="139"/>
    </location>
</feature>
<dbReference type="Proteomes" id="UP000694923">
    <property type="component" value="Unplaced"/>
</dbReference>
<proteinExistence type="predicted"/>